<gene>
    <name evidence="1" type="ORF">BC05F1_01235</name>
</gene>
<protein>
    <submittedName>
        <fullName evidence="1">Uncharacterized protein</fullName>
    </submittedName>
</protein>
<organism evidence="1 2">
    <name type="scientific">Bacillus wiedmannii</name>
    <dbReference type="NCBI Taxonomy" id="1890302"/>
    <lineage>
        <taxon>Bacteria</taxon>
        <taxon>Bacillati</taxon>
        <taxon>Bacillota</taxon>
        <taxon>Bacilli</taxon>
        <taxon>Bacillales</taxon>
        <taxon>Bacillaceae</taxon>
        <taxon>Bacillus</taxon>
        <taxon>Bacillus cereus group</taxon>
    </lineage>
</organism>
<proteinExistence type="predicted"/>
<dbReference type="AlphaFoldDB" id="A0A1C4BC93"/>
<name>A0A1C4BC93_9BACI</name>
<evidence type="ECO:0000313" key="2">
    <source>
        <dbReference type="Proteomes" id="UP000196052"/>
    </source>
</evidence>
<dbReference type="EMBL" id="FMBE01000013">
    <property type="protein sequence ID" value="SCC04496.1"/>
    <property type="molecule type" value="Genomic_DNA"/>
</dbReference>
<evidence type="ECO:0000313" key="1">
    <source>
        <dbReference type="EMBL" id="SCC04496.1"/>
    </source>
</evidence>
<accession>A0A1C4BC93</accession>
<sequence>MVLLEDLHFILHSPTN</sequence>
<dbReference type="Proteomes" id="UP000196052">
    <property type="component" value="Unassembled WGS sequence"/>
</dbReference>
<reference evidence="2" key="1">
    <citation type="submission" date="2016-08" db="EMBL/GenBank/DDBJ databases">
        <authorList>
            <person name="Loux V."/>
            <person name="Rue O."/>
        </authorList>
    </citation>
    <scope>NUCLEOTIDE SEQUENCE [LARGE SCALE GENOMIC DNA]</scope>
    <source>
        <strain evidence="2">INRA Bc05-F1</strain>
    </source>
</reference>